<reference evidence="2" key="1">
    <citation type="journal article" date="2012" name="PLoS Genet.">
        <title>The genomes of the fungal plant pathogens Cladosporium fulvum and Dothistroma septosporum reveal adaptation to different hosts and lifestyles but also signatures of common ancestry.</title>
        <authorList>
            <person name="de Wit P.J.G.M."/>
            <person name="van der Burgt A."/>
            <person name="Oekmen B."/>
            <person name="Stergiopoulos I."/>
            <person name="Abd-Elsalam K.A."/>
            <person name="Aerts A.L."/>
            <person name="Bahkali A.H."/>
            <person name="Beenen H.G."/>
            <person name="Chettri P."/>
            <person name="Cox M.P."/>
            <person name="Datema E."/>
            <person name="de Vries R.P."/>
            <person name="Dhillon B."/>
            <person name="Ganley A.R."/>
            <person name="Griffiths S.A."/>
            <person name="Guo Y."/>
            <person name="Hamelin R.C."/>
            <person name="Henrissat B."/>
            <person name="Kabir M.S."/>
            <person name="Jashni M.K."/>
            <person name="Kema G."/>
            <person name="Klaubauf S."/>
            <person name="Lapidus A."/>
            <person name="Levasseur A."/>
            <person name="Lindquist E."/>
            <person name="Mehrabi R."/>
            <person name="Ohm R.A."/>
            <person name="Owen T.J."/>
            <person name="Salamov A."/>
            <person name="Schwelm A."/>
            <person name="Schijlen E."/>
            <person name="Sun H."/>
            <person name="van den Burg H.A."/>
            <person name="van Ham R.C.H.J."/>
            <person name="Zhang S."/>
            <person name="Goodwin S.B."/>
            <person name="Grigoriev I.V."/>
            <person name="Collemare J."/>
            <person name="Bradshaw R.E."/>
        </authorList>
    </citation>
    <scope>NUCLEOTIDE SEQUENCE [LARGE SCALE GENOMIC DNA]</scope>
    <source>
        <strain evidence="2">NZE10 / CBS 128990</strain>
    </source>
</reference>
<sequence>MRLAVWGCCMAWPYKAVDVVLPGIEYIGLIDASIIATEEAERSVTFRGISIKLT</sequence>
<evidence type="ECO:0000313" key="1">
    <source>
        <dbReference type="EMBL" id="EME46956.1"/>
    </source>
</evidence>
<keyword evidence="2" id="KW-1185">Reference proteome</keyword>
<dbReference type="Proteomes" id="UP000016933">
    <property type="component" value="Unassembled WGS sequence"/>
</dbReference>
<dbReference type="HOGENOM" id="CLU_3050292_0_0_1"/>
<protein>
    <submittedName>
        <fullName evidence="1">Uncharacterized protein</fullName>
    </submittedName>
</protein>
<gene>
    <name evidence="1" type="ORF">DOTSEDRAFT_69076</name>
</gene>
<proteinExistence type="predicted"/>
<accession>N1PU23</accession>
<dbReference type="AlphaFoldDB" id="N1PU23"/>
<organism evidence="1 2">
    <name type="scientific">Dothistroma septosporum (strain NZE10 / CBS 128990)</name>
    <name type="common">Red band needle blight fungus</name>
    <name type="synonym">Mycosphaerella pini</name>
    <dbReference type="NCBI Taxonomy" id="675120"/>
    <lineage>
        <taxon>Eukaryota</taxon>
        <taxon>Fungi</taxon>
        <taxon>Dikarya</taxon>
        <taxon>Ascomycota</taxon>
        <taxon>Pezizomycotina</taxon>
        <taxon>Dothideomycetes</taxon>
        <taxon>Dothideomycetidae</taxon>
        <taxon>Mycosphaerellales</taxon>
        <taxon>Mycosphaerellaceae</taxon>
        <taxon>Dothistroma</taxon>
    </lineage>
</organism>
<reference evidence="1 2" key="2">
    <citation type="journal article" date="2012" name="PLoS Pathog.">
        <title>Diverse lifestyles and strategies of plant pathogenesis encoded in the genomes of eighteen Dothideomycetes fungi.</title>
        <authorList>
            <person name="Ohm R.A."/>
            <person name="Feau N."/>
            <person name="Henrissat B."/>
            <person name="Schoch C.L."/>
            <person name="Horwitz B.A."/>
            <person name="Barry K.W."/>
            <person name="Condon B.J."/>
            <person name="Copeland A.C."/>
            <person name="Dhillon B."/>
            <person name="Glaser F."/>
            <person name="Hesse C.N."/>
            <person name="Kosti I."/>
            <person name="LaButti K."/>
            <person name="Lindquist E.A."/>
            <person name="Lucas S."/>
            <person name="Salamov A.A."/>
            <person name="Bradshaw R.E."/>
            <person name="Ciuffetti L."/>
            <person name="Hamelin R.C."/>
            <person name="Kema G.H.J."/>
            <person name="Lawrence C."/>
            <person name="Scott J.A."/>
            <person name="Spatafora J.W."/>
            <person name="Turgeon B.G."/>
            <person name="de Wit P.J.G.M."/>
            <person name="Zhong S."/>
            <person name="Goodwin S.B."/>
            <person name="Grigoriev I.V."/>
        </authorList>
    </citation>
    <scope>NUCLEOTIDE SEQUENCE [LARGE SCALE GENOMIC DNA]</scope>
    <source>
        <strain evidence="2">NZE10 / CBS 128990</strain>
    </source>
</reference>
<evidence type="ECO:0000313" key="2">
    <source>
        <dbReference type="Proteomes" id="UP000016933"/>
    </source>
</evidence>
<dbReference type="EMBL" id="KB446536">
    <property type="protein sequence ID" value="EME46956.1"/>
    <property type="molecule type" value="Genomic_DNA"/>
</dbReference>
<name>N1PU23_DOTSN</name>